<evidence type="ECO:0000313" key="2">
    <source>
        <dbReference type="Proteomes" id="UP000024635"/>
    </source>
</evidence>
<dbReference type="Proteomes" id="UP000024635">
    <property type="component" value="Unassembled WGS sequence"/>
</dbReference>
<reference evidence="2" key="1">
    <citation type="journal article" date="2015" name="Nat. Genet.">
        <title>The genome and transcriptome of the zoonotic hookworm Ancylostoma ceylanicum identify infection-specific gene families.</title>
        <authorList>
            <person name="Schwarz E.M."/>
            <person name="Hu Y."/>
            <person name="Antoshechkin I."/>
            <person name="Miller M.M."/>
            <person name="Sternberg P.W."/>
            <person name="Aroian R.V."/>
        </authorList>
    </citation>
    <scope>NUCLEOTIDE SEQUENCE</scope>
    <source>
        <strain evidence="2">HY135</strain>
    </source>
</reference>
<proteinExistence type="predicted"/>
<evidence type="ECO:0000313" key="1">
    <source>
        <dbReference type="EMBL" id="EYC25016.1"/>
    </source>
</evidence>
<dbReference type="AlphaFoldDB" id="A0A016VCP3"/>
<keyword evidence="2" id="KW-1185">Reference proteome</keyword>
<accession>A0A016VCP3</accession>
<comment type="caution">
    <text evidence="1">The sequence shown here is derived from an EMBL/GenBank/DDBJ whole genome shotgun (WGS) entry which is preliminary data.</text>
</comment>
<organism evidence="1 2">
    <name type="scientific">Ancylostoma ceylanicum</name>
    <dbReference type="NCBI Taxonomy" id="53326"/>
    <lineage>
        <taxon>Eukaryota</taxon>
        <taxon>Metazoa</taxon>
        <taxon>Ecdysozoa</taxon>
        <taxon>Nematoda</taxon>
        <taxon>Chromadorea</taxon>
        <taxon>Rhabditida</taxon>
        <taxon>Rhabditina</taxon>
        <taxon>Rhabditomorpha</taxon>
        <taxon>Strongyloidea</taxon>
        <taxon>Ancylostomatidae</taxon>
        <taxon>Ancylostomatinae</taxon>
        <taxon>Ancylostoma</taxon>
    </lineage>
</organism>
<sequence>MRIVLCKEYQETVEEFQRNAFTKLDDAARKSLLSDITETLRKVLLYPENSIIYIMISLSPQKIMVINTDIDGQRKSFAKFFGMNEPVAKQV</sequence>
<protein>
    <submittedName>
        <fullName evidence="1">Uncharacterized protein</fullName>
    </submittedName>
</protein>
<gene>
    <name evidence="1" type="primary">Acey_s0012.g1646</name>
    <name evidence="1" type="ORF">Y032_0012g1646</name>
</gene>
<dbReference type="EMBL" id="JARK01001348">
    <property type="protein sequence ID" value="EYC25016.1"/>
    <property type="molecule type" value="Genomic_DNA"/>
</dbReference>
<name>A0A016VCP3_9BILA</name>